<evidence type="ECO:0000313" key="3">
    <source>
        <dbReference type="EMBL" id="CAK7225788.1"/>
    </source>
</evidence>
<accession>A0ABP0C1M9</accession>
<keyword evidence="1" id="KW-1133">Transmembrane helix</keyword>
<keyword evidence="1" id="KW-0812">Transmembrane</keyword>
<feature type="signal peptide" evidence="2">
    <location>
        <begin position="1"/>
        <end position="22"/>
    </location>
</feature>
<evidence type="ECO:0000256" key="1">
    <source>
        <dbReference type="SAM" id="Phobius"/>
    </source>
</evidence>
<reference evidence="3 4" key="1">
    <citation type="submission" date="2024-01" db="EMBL/GenBank/DDBJ databases">
        <authorList>
            <person name="Allen C."/>
            <person name="Tagirdzhanova G."/>
        </authorList>
    </citation>
    <scope>NUCLEOTIDE SEQUENCE [LARGE SCALE GENOMIC DNA]</scope>
</reference>
<dbReference type="PANTHER" id="PTHR28022">
    <property type="entry name" value="GPI MANNOSYLTRANSFERASE 2 SUBUNIT PGA1"/>
    <property type="match status" value="1"/>
</dbReference>
<sequence>MAARVFGRLWLALLVGAISVAANVEKTIFVAGQRAPDGALGLPSNIAGVLPRLTPEGNAWRTGLPAVFPWTESYPHNGTTWVLLDNLSESQRYELRVCWAATQPTRFSVEVYDFATVATDPELVESLNNFVKRRGFESTSSSFSSSPSSTAALLHILAAADFVAADRSAMQPGNVPPVLTDIILDPYLFNVLPRSLAPIVAAILVVAGVSAWLARRVILPGLRAVAANGQGEKKTAKATQNYTRRHAVK</sequence>
<protein>
    <submittedName>
        <fullName evidence="3">Uncharacterized protein</fullName>
    </submittedName>
</protein>
<keyword evidence="2" id="KW-0732">Signal</keyword>
<dbReference type="InterPro" id="IPR019433">
    <property type="entry name" value="GPI_ManTrfase_II_coact_Pga1"/>
</dbReference>
<feature type="transmembrane region" description="Helical" evidence="1">
    <location>
        <begin position="196"/>
        <end position="214"/>
    </location>
</feature>
<proteinExistence type="predicted"/>
<keyword evidence="1" id="KW-0472">Membrane</keyword>
<dbReference type="Proteomes" id="UP001642406">
    <property type="component" value="Unassembled WGS sequence"/>
</dbReference>
<name>A0ABP0C1M9_9PEZI</name>
<evidence type="ECO:0000256" key="2">
    <source>
        <dbReference type="SAM" id="SignalP"/>
    </source>
</evidence>
<evidence type="ECO:0000313" key="4">
    <source>
        <dbReference type="Proteomes" id="UP001642406"/>
    </source>
</evidence>
<keyword evidence="4" id="KW-1185">Reference proteome</keyword>
<dbReference type="PANTHER" id="PTHR28022:SF1">
    <property type="entry name" value="GPI MANNOSYLTRANSFERASE 2 SUBUNIT PGA1"/>
    <property type="match status" value="1"/>
</dbReference>
<feature type="chain" id="PRO_5045706539" evidence="2">
    <location>
        <begin position="23"/>
        <end position="249"/>
    </location>
</feature>
<dbReference type="EMBL" id="CAWUHC010000055">
    <property type="protein sequence ID" value="CAK7225788.1"/>
    <property type="molecule type" value="Genomic_DNA"/>
</dbReference>
<gene>
    <name evidence="3" type="ORF">SBRCBS47491_006008</name>
</gene>
<comment type="caution">
    <text evidence="3">The sequence shown here is derived from an EMBL/GenBank/DDBJ whole genome shotgun (WGS) entry which is preliminary data.</text>
</comment>
<organism evidence="3 4">
    <name type="scientific">Sporothrix bragantina</name>
    <dbReference type="NCBI Taxonomy" id="671064"/>
    <lineage>
        <taxon>Eukaryota</taxon>
        <taxon>Fungi</taxon>
        <taxon>Dikarya</taxon>
        <taxon>Ascomycota</taxon>
        <taxon>Pezizomycotina</taxon>
        <taxon>Sordariomycetes</taxon>
        <taxon>Sordariomycetidae</taxon>
        <taxon>Ophiostomatales</taxon>
        <taxon>Ophiostomataceae</taxon>
        <taxon>Sporothrix</taxon>
    </lineage>
</organism>